<dbReference type="PROSITE" id="PS51273">
    <property type="entry name" value="GATASE_TYPE_1"/>
    <property type="match status" value="1"/>
</dbReference>
<dbReference type="PRINTS" id="PR00099">
    <property type="entry name" value="CPSGATASE"/>
</dbReference>
<keyword evidence="5" id="KW-0658">Purine biosynthesis</keyword>
<keyword evidence="10" id="KW-1185">Reference proteome</keyword>
<feature type="transmembrane region" description="Helical" evidence="7">
    <location>
        <begin position="14"/>
        <end position="34"/>
    </location>
</feature>
<dbReference type="Proteomes" id="UP000070414">
    <property type="component" value="Unassembled WGS sequence"/>
</dbReference>
<organism evidence="9 10">
    <name type="scientific">candidate division MSBL1 archaeon SCGC-AAA259I14</name>
    <dbReference type="NCBI Taxonomy" id="1698268"/>
    <lineage>
        <taxon>Archaea</taxon>
        <taxon>Methanobacteriati</taxon>
        <taxon>Methanobacteriota</taxon>
        <taxon>candidate division MSBL1</taxon>
    </lineage>
</organism>
<keyword evidence="6" id="KW-0067">ATP-binding</keyword>
<protein>
    <recommendedName>
        <fullName evidence="8">Glutamine amidotransferase domain-containing protein</fullName>
    </recommendedName>
</protein>
<dbReference type="GO" id="GO:0005524">
    <property type="term" value="F:ATP binding"/>
    <property type="evidence" value="ECO:0007669"/>
    <property type="project" value="UniProtKB-KW"/>
</dbReference>
<evidence type="ECO:0000259" key="8">
    <source>
        <dbReference type="Pfam" id="PF00117"/>
    </source>
</evidence>
<evidence type="ECO:0000256" key="3">
    <source>
        <dbReference type="ARBA" id="ARBA00022741"/>
    </source>
</evidence>
<keyword evidence="7" id="KW-0812">Transmembrane</keyword>
<sequence length="126" mass="14175">MKGNSKQEDKANSIYIYIYIYIYILDFGGQYAHLIGRRIREQKVYSKIVPGDIDYNSLQNIIDENSVKGLILSGGPSSVYEENAPKVDPDILEIDLPVLGICYGHQLLAQIMGGRVNYLYLTGSVR</sequence>
<evidence type="ECO:0000256" key="1">
    <source>
        <dbReference type="ARBA" id="ARBA00002332"/>
    </source>
</evidence>
<dbReference type="InterPro" id="IPR029062">
    <property type="entry name" value="Class_I_gatase-like"/>
</dbReference>
<name>A0A133UQV6_9EURY</name>
<dbReference type="PANTHER" id="PTHR11922">
    <property type="entry name" value="GMP SYNTHASE-RELATED"/>
    <property type="match status" value="1"/>
</dbReference>
<dbReference type="InterPro" id="IPR017926">
    <property type="entry name" value="GATASE"/>
</dbReference>
<dbReference type="PATRIC" id="fig|1698268.3.peg.757"/>
<evidence type="ECO:0000256" key="4">
    <source>
        <dbReference type="ARBA" id="ARBA00022749"/>
    </source>
</evidence>
<evidence type="ECO:0000313" key="10">
    <source>
        <dbReference type="Proteomes" id="UP000070414"/>
    </source>
</evidence>
<comment type="function">
    <text evidence="1">Catalyzes the synthesis of GMP from XMP.</text>
</comment>
<dbReference type="GO" id="GO:0003921">
    <property type="term" value="F:GMP synthase activity"/>
    <property type="evidence" value="ECO:0007669"/>
    <property type="project" value="TreeGrafter"/>
</dbReference>
<keyword evidence="3" id="KW-0547">Nucleotide-binding</keyword>
<keyword evidence="7" id="KW-0472">Membrane</keyword>
<keyword evidence="2" id="KW-0436">Ligase</keyword>
<dbReference type="Pfam" id="PF00117">
    <property type="entry name" value="GATase"/>
    <property type="match status" value="1"/>
</dbReference>
<dbReference type="PANTHER" id="PTHR11922:SF2">
    <property type="entry name" value="GMP SYNTHASE [GLUTAMINE-HYDROLYZING]"/>
    <property type="match status" value="1"/>
</dbReference>
<evidence type="ECO:0000313" key="9">
    <source>
        <dbReference type="EMBL" id="KXA96520.1"/>
    </source>
</evidence>
<evidence type="ECO:0000256" key="5">
    <source>
        <dbReference type="ARBA" id="ARBA00022755"/>
    </source>
</evidence>
<evidence type="ECO:0000256" key="2">
    <source>
        <dbReference type="ARBA" id="ARBA00022598"/>
    </source>
</evidence>
<feature type="domain" description="Glutamine amidotransferase" evidence="8">
    <location>
        <begin position="24"/>
        <end position="116"/>
    </location>
</feature>
<dbReference type="AlphaFoldDB" id="A0A133UQV6"/>
<dbReference type="SUPFAM" id="SSF52317">
    <property type="entry name" value="Class I glutamine amidotransferase-like"/>
    <property type="match status" value="1"/>
</dbReference>
<keyword evidence="7" id="KW-1133">Transmembrane helix</keyword>
<comment type="caution">
    <text evidence="9">The sequence shown here is derived from an EMBL/GenBank/DDBJ whole genome shotgun (WGS) entry which is preliminary data.</text>
</comment>
<evidence type="ECO:0000256" key="6">
    <source>
        <dbReference type="ARBA" id="ARBA00022840"/>
    </source>
</evidence>
<evidence type="ECO:0000256" key="7">
    <source>
        <dbReference type="SAM" id="Phobius"/>
    </source>
</evidence>
<keyword evidence="4" id="KW-0332">GMP biosynthesis</keyword>
<gene>
    <name evidence="9" type="ORF">AKJ38_03125</name>
</gene>
<accession>A0A133UQV6</accession>
<dbReference type="EMBL" id="LHXS01000059">
    <property type="protein sequence ID" value="KXA96520.1"/>
    <property type="molecule type" value="Genomic_DNA"/>
</dbReference>
<reference evidence="9 10" key="1">
    <citation type="journal article" date="2016" name="Sci. Rep.">
        <title>Metabolic traits of an uncultured archaeal lineage -MSBL1- from brine pools of the Red Sea.</title>
        <authorList>
            <person name="Mwirichia R."/>
            <person name="Alam I."/>
            <person name="Rashid M."/>
            <person name="Vinu M."/>
            <person name="Ba-Alawi W."/>
            <person name="Anthony Kamau A."/>
            <person name="Kamanda Ngugi D."/>
            <person name="Goker M."/>
            <person name="Klenk H.P."/>
            <person name="Bajic V."/>
            <person name="Stingl U."/>
        </authorList>
    </citation>
    <scope>NUCLEOTIDE SEQUENCE [LARGE SCALE GENOMIC DNA]</scope>
    <source>
        <strain evidence="9">SCGC-AAA259I14</strain>
    </source>
</reference>
<dbReference type="Gene3D" id="3.40.50.880">
    <property type="match status" value="1"/>
</dbReference>
<proteinExistence type="predicted"/>
<dbReference type="GO" id="GO:0005829">
    <property type="term" value="C:cytosol"/>
    <property type="evidence" value="ECO:0007669"/>
    <property type="project" value="TreeGrafter"/>
</dbReference>